<gene>
    <name evidence="2" type="ORF">US67_C0020G0004</name>
</gene>
<accession>A0A0G0IDD5</accession>
<dbReference type="InterPro" id="IPR007848">
    <property type="entry name" value="Small_mtfrase_dom"/>
</dbReference>
<dbReference type="EMBL" id="LBTW01000020">
    <property type="protein sequence ID" value="KKQ48990.1"/>
    <property type="molecule type" value="Genomic_DNA"/>
</dbReference>
<reference evidence="2 3" key="1">
    <citation type="journal article" date="2015" name="Nature">
        <title>rRNA introns, odd ribosomes, and small enigmatic genomes across a large radiation of phyla.</title>
        <authorList>
            <person name="Brown C.T."/>
            <person name="Hug L.A."/>
            <person name="Thomas B.C."/>
            <person name="Sharon I."/>
            <person name="Castelle C.J."/>
            <person name="Singh A."/>
            <person name="Wilkins M.J."/>
            <person name="Williams K.H."/>
            <person name="Banfield J.F."/>
        </authorList>
    </citation>
    <scope>NUCLEOTIDE SEQUENCE [LARGE SCALE GENOMIC DNA]</scope>
</reference>
<dbReference type="Pfam" id="PF05175">
    <property type="entry name" value="MTS"/>
    <property type="match status" value="1"/>
</dbReference>
<dbReference type="Proteomes" id="UP000034366">
    <property type="component" value="Unassembled WGS sequence"/>
</dbReference>
<proteinExistence type="predicted"/>
<evidence type="ECO:0000313" key="2">
    <source>
        <dbReference type="EMBL" id="KKQ48990.1"/>
    </source>
</evidence>
<dbReference type="AlphaFoldDB" id="A0A0G0IDD5"/>
<sequence length="266" mass="30106">MEGNFKSLNKSVYIPFDSVKNYYLYSTAEGGVRYLQYVNGAGSYTLEIKPNGYKPKTGLLLAKSIENKIRGKKVLDLCTGETGVIAIHSASYGAKEVVGVDVDKETVDWANYNADLNNLRNISFKTGNLFENVTGRFEVIIANPPQMPMVDESLHDSGGIYGREIIEKIIVNAPKYLLPNGEVYMLLFDFLAVDKCYNQLPSIKQIFEKYGFSMQIIKRVKRLVRKGGETEKSLKYIMEKYPSYSFESDGEEYYHEVFIVRAVLGN</sequence>
<evidence type="ECO:0000259" key="1">
    <source>
        <dbReference type="Pfam" id="PF05175"/>
    </source>
</evidence>
<protein>
    <recommendedName>
        <fullName evidence="1">Methyltransferase small domain-containing protein</fullName>
    </recommendedName>
</protein>
<dbReference type="Gene3D" id="3.40.50.150">
    <property type="entry name" value="Vaccinia Virus protein VP39"/>
    <property type="match status" value="1"/>
</dbReference>
<dbReference type="PANTHER" id="PTHR42873:SF1">
    <property type="entry name" value="S-ADENOSYLMETHIONINE-DEPENDENT METHYLTRANSFERASE DOMAIN-CONTAINING PROTEIN"/>
    <property type="match status" value="1"/>
</dbReference>
<dbReference type="GO" id="GO:0008168">
    <property type="term" value="F:methyltransferase activity"/>
    <property type="evidence" value="ECO:0007669"/>
    <property type="project" value="InterPro"/>
</dbReference>
<evidence type="ECO:0000313" key="3">
    <source>
        <dbReference type="Proteomes" id="UP000034366"/>
    </source>
</evidence>
<dbReference type="InterPro" id="IPR029063">
    <property type="entry name" value="SAM-dependent_MTases_sf"/>
</dbReference>
<dbReference type="CDD" id="cd02440">
    <property type="entry name" value="AdoMet_MTases"/>
    <property type="match status" value="1"/>
</dbReference>
<comment type="caution">
    <text evidence="2">The sequence shown here is derived from an EMBL/GenBank/DDBJ whole genome shotgun (WGS) entry which is preliminary data.</text>
</comment>
<feature type="domain" description="Methyltransferase small" evidence="1">
    <location>
        <begin position="60"/>
        <end position="208"/>
    </location>
</feature>
<organism evidence="2 3">
    <name type="scientific">Candidatus Woesebacteria bacterium GW2011_GWD1_38_10</name>
    <dbReference type="NCBI Taxonomy" id="1618592"/>
    <lineage>
        <taxon>Bacteria</taxon>
        <taxon>Candidatus Woeseibacteriota</taxon>
    </lineage>
</organism>
<dbReference type="PANTHER" id="PTHR42873">
    <property type="entry name" value="RIBOSOMAL RNA LARGE SUBUNIT METHYLTRANSFERASE"/>
    <property type="match status" value="1"/>
</dbReference>
<dbReference type="SUPFAM" id="SSF53335">
    <property type="entry name" value="S-adenosyl-L-methionine-dependent methyltransferases"/>
    <property type="match status" value="1"/>
</dbReference>
<name>A0A0G0IDD5_9BACT</name>